<gene>
    <name evidence="1" type="ORF">B5V03_27580</name>
</gene>
<evidence type="ECO:0000313" key="2">
    <source>
        <dbReference type="Proteomes" id="UP000290819"/>
    </source>
</evidence>
<dbReference type="PANTHER" id="PTHR43143:SF1">
    <property type="entry name" value="SERINE_THREONINE-PROTEIN PHOSPHATASE CPPED1"/>
    <property type="match status" value="1"/>
</dbReference>
<evidence type="ECO:0000313" key="1">
    <source>
        <dbReference type="EMBL" id="RXT42332.1"/>
    </source>
</evidence>
<keyword evidence="2" id="KW-1185">Reference proteome</keyword>
<sequence>MLRADHRNAKAITSVNDSIPAILPRGKGHQFVLYGDSCSGVPGALHEKTFASVNAVVQRLKPQPEFILFPGDEIIGLTPDADALRTQWRYWFDTEMAWLDRAAIPVWHTTGNHTTYDLTSEAVFRTLLDLPKNGPPGQAGLSYFVRRDDLLMVFVNTLWSGLGGEGHVEIDWLEATLRAHRDARHKLVLGHHPVFPINGFTGTYQREIGHEYTRPFWDVLVNENVLAYLCSHILAFDVQAHSGVLQICTAGAGTAHRMPEGVEYLHCVQAALDEQGLRYQVLDIDGAVRERLEWPPLDPHPAQWMQLPRGEAEATFPGPVQSGCRIELRLTGQSATTDVASAQTIFTAFAPGSIAPFWLGLRGPRQTLTAIVGRDPGRSPSYWFGPDFPDGESFDIHILIYPDMGPGGLLYRHHNTPRWSSFHSATARGVEQLSWPRHWAIGHGQGGGEDRPFRGTALNFQIARTEA</sequence>
<protein>
    <submittedName>
        <fullName evidence="1">Uncharacterized protein</fullName>
    </submittedName>
</protein>
<dbReference type="InterPro" id="IPR051918">
    <property type="entry name" value="STPP_CPPED1"/>
</dbReference>
<organism evidence="1 2">
    <name type="scientific">Bradyrhizobium betae</name>
    <dbReference type="NCBI Taxonomy" id="244734"/>
    <lineage>
        <taxon>Bacteria</taxon>
        <taxon>Pseudomonadati</taxon>
        <taxon>Pseudomonadota</taxon>
        <taxon>Alphaproteobacteria</taxon>
        <taxon>Hyphomicrobiales</taxon>
        <taxon>Nitrobacteraceae</taxon>
        <taxon>Bradyrhizobium</taxon>
    </lineage>
</organism>
<dbReference type="RefSeq" id="WP_129273547.1">
    <property type="nucleotide sequence ID" value="NZ_MZXW01000035.1"/>
</dbReference>
<dbReference type="SUPFAM" id="SSF56300">
    <property type="entry name" value="Metallo-dependent phosphatases"/>
    <property type="match status" value="1"/>
</dbReference>
<dbReference type="OrthoDB" id="8011223at2"/>
<dbReference type="PANTHER" id="PTHR43143">
    <property type="entry name" value="METALLOPHOSPHOESTERASE, CALCINEURIN SUPERFAMILY"/>
    <property type="match status" value="1"/>
</dbReference>
<name>A0A4Q1UVD5_9BRAD</name>
<dbReference type="AlphaFoldDB" id="A0A4Q1UVD5"/>
<dbReference type="Gene3D" id="3.60.21.10">
    <property type="match status" value="1"/>
</dbReference>
<comment type="caution">
    <text evidence="1">The sequence shown here is derived from an EMBL/GenBank/DDBJ whole genome shotgun (WGS) entry which is preliminary data.</text>
</comment>
<accession>A0A4Q1UVD5</accession>
<dbReference type="InterPro" id="IPR029052">
    <property type="entry name" value="Metallo-depent_PP-like"/>
</dbReference>
<dbReference type="EMBL" id="MZXW01000035">
    <property type="protein sequence ID" value="RXT42332.1"/>
    <property type="molecule type" value="Genomic_DNA"/>
</dbReference>
<dbReference type="Proteomes" id="UP000290819">
    <property type="component" value="Unassembled WGS sequence"/>
</dbReference>
<proteinExistence type="predicted"/>
<reference evidence="1 2" key="1">
    <citation type="submission" date="2017-03" db="EMBL/GenBank/DDBJ databases">
        <authorList>
            <person name="Safronova V.I."/>
            <person name="Sazanova A.L."/>
            <person name="Chirak E.R."/>
        </authorList>
    </citation>
    <scope>NUCLEOTIDE SEQUENCE [LARGE SCALE GENOMIC DNA]</scope>
    <source>
        <strain evidence="1 2">Opo-243</strain>
    </source>
</reference>